<keyword evidence="1" id="KW-0762">Sugar transport</keyword>
<proteinExistence type="predicted"/>
<protein>
    <submittedName>
        <fullName evidence="1">Sugar transporter</fullName>
    </submittedName>
</protein>
<dbReference type="AlphaFoldDB" id="A0AAW1LZ05"/>
<gene>
    <name evidence="1" type="ORF">QE152_g9256</name>
</gene>
<evidence type="ECO:0000313" key="1">
    <source>
        <dbReference type="EMBL" id="KAK9739163.1"/>
    </source>
</evidence>
<name>A0AAW1LZ05_POPJA</name>
<organism evidence="1 2">
    <name type="scientific">Popillia japonica</name>
    <name type="common">Japanese beetle</name>
    <dbReference type="NCBI Taxonomy" id="7064"/>
    <lineage>
        <taxon>Eukaryota</taxon>
        <taxon>Metazoa</taxon>
        <taxon>Ecdysozoa</taxon>
        <taxon>Arthropoda</taxon>
        <taxon>Hexapoda</taxon>
        <taxon>Insecta</taxon>
        <taxon>Pterygota</taxon>
        <taxon>Neoptera</taxon>
        <taxon>Endopterygota</taxon>
        <taxon>Coleoptera</taxon>
        <taxon>Polyphaga</taxon>
        <taxon>Scarabaeiformia</taxon>
        <taxon>Scarabaeidae</taxon>
        <taxon>Rutelinae</taxon>
        <taxon>Popillia</taxon>
    </lineage>
</organism>
<dbReference type="EMBL" id="JASPKY010000078">
    <property type="protein sequence ID" value="KAK9739163.1"/>
    <property type="molecule type" value="Genomic_DNA"/>
</dbReference>
<dbReference type="Proteomes" id="UP001458880">
    <property type="component" value="Unassembled WGS sequence"/>
</dbReference>
<keyword evidence="2" id="KW-1185">Reference proteome</keyword>
<reference evidence="1 2" key="1">
    <citation type="journal article" date="2024" name="BMC Genomics">
        <title>De novo assembly and annotation of Popillia japonica's genome with initial clues to its potential as an invasive pest.</title>
        <authorList>
            <person name="Cucini C."/>
            <person name="Boschi S."/>
            <person name="Funari R."/>
            <person name="Cardaioli E."/>
            <person name="Iannotti N."/>
            <person name="Marturano G."/>
            <person name="Paoli F."/>
            <person name="Bruttini M."/>
            <person name="Carapelli A."/>
            <person name="Frati F."/>
            <person name="Nardi F."/>
        </authorList>
    </citation>
    <scope>NUCLEOTIDE SEQUENCE [LARGE SCALE GENOMIC DNA]</scope>
    <source>
        <strain evidence="1">DMR45628</strain>
    </source>
</reference>
<sequence>MAYQNVIVNLPQLETGNFSNWKFRVETLLDEKGVKDVLVKKEEVFNDNDEKVAFTKRDVQARSLIIRCISDKYLDLVKDLKTAYSKLVDHFLKFDKLIRDLEQAGSKLDESDKICHLLLIRDLEQAGSKLDESDKI</sequence>
<evidence type="ECO:0000313" key="2">
    <source>
        <dbReference type="Proteomes" id="UP001458880"/>
    </source>
</evidence>
<accession>A0AAW1LZ05</accession>
<keyword evidence="1" id="KW-0813">Transport</keyword>
<comment type="caution">
    <text evidence="1">The sequence shown here is derived from an EMBL/GenBank/DDBJ whole genome shotgun (WGS) entry which is preliminary data.</text>
</comment>